<proteinExistence type="predicted"/>
<evidence type="ECO:0000256" key="2">
    <source>
        <dbReference type="ARBA" id="ARBA00023125"/>
    </source>
</evidence>
<dbReference type="InterPro" id="IPR018060">
    <property type="entry name" value="HTH_AraC"/>
</dbReference>
<dbReference type="PROSITE" id="PS01124">
    <property type="entry name" value="HTH_ARAC_FAMILY_2"/>
    <property type="match status" value="1"/>
</dbReference>
<accession>A0A0F9YZE9</accession>
<evidence type="ECO:0000259" key="4">
    <source>
        <dbReference type="PROSITE" id="PS01124"/>
    </source>
</evidence>
<dbReference type="GO" id="GO:0003700">
    <property type="term" value="F:DNA-binding transcription factor activity"/>
    <property type="evidence" value="ECO:0007669"/>
    <property type="project" value="InterPro"/>
</dbReference>
<gene>
    <name evidence="5" type="ORF">LCGC14_0026560</name>
</gene>
<dbReference type="InterPro" id="IPR032687">
    <property type="entry name" value="AraC-type_N"/>
</dbReference>
<dbReference type="GO" id="GO:0005829">
    <property type="term" value="C:cytosol"/>
    <property type="evidence" value="ECO:0007669"/>
    <property type="project" value="TreeGrafter"/>
</dbReference>
<comment type="caution">
    <text evidence="5">The sequence shown here is derived from an EMBL/GenBank/DDBJ whole genome shotgun (WGS) entry which is preliminary data.</text>
</comment>
<evidence type="ECO:0000313" key="5">
    <source>
        <dbReference type="EMBL" id="KKO10124.1"/>
    </source>
</evidence>
<dbReference type="GO" id="GO:0000976">
    <property type="term" value="F:transcription cis-regulatory region binding"/>
    <property type="evidence" value="ECO:0007669"/>
    <property type="project" value="TreeGrafter"/>
</dbReference>
<reference evidence="5" key="1">
    <citation type="journal article" date="2015" name="Nature">
        <title>Complex archaea that bridge the gap between prokaryotes and eukaryotes.</title>
        <authorList>
            <person name="Spang A."/>
            <person name="Saw J.H."/>
            <person name="Jorgensen S.L."/>
            <person name="Zaremba-Niedzwiedzka K."/>
            <person name="Martijn J."/>
            <person name="Lind A.E."/>
            <person name="van Eijk R."/>
            <person name="Schleper C."/>
            <person name="Guy L."/>
            <person name="Ettema T.J."/>
        </authorList>
    </citation>
    <scope>NUCLEOTIDE SEQUENCE</scope>
</reference>
<dbReference type="Pfam" id="PF12833">
    <property type="entry name" value="HTH_18"/>
    <property type="match status" value="1"/>
</dbReference>
<name>A0A0F9YZE9_9ZZZZ</name>
<dbReference type="Pfam" id="PF12625">
    <property type="entry name" value="Arabinose_bd"/>
    <property type="match status" value="1"/>
</dbReference>
<feature type="domain" description="HTH araC/xylS-type" evidence="4">
    <location>
        <begin position="229"/>
        <end position="327"/>
    </location>
</feature>
<evidence type="ECO:0000256" key="1">
    <source>
        <dbReference type="ARBA" id="ARBA00023015"/>
    </source>
</evidence>
<protein>
    <recommendedName>
        <fullName evidence="4">HTH araC/xylS-type domain-containing protein</fullName>
    </recommendedName>
</protein>
<keyword evidence="2" id="KW-0238">DNA-binding</keyword>
<evidence type="ECO:0000256" key="3">
    <source>
        <dbReference type="ARBA" id="ARBA00023163"/>
    </source>
</evidence>
<dbReference type="SUPFAM" id="SSF46689">
    <property type="entry name" value="Homeodomain-like"/>
    <property type="match status" value="1"/>
</dbReference>
<organism evidence="5">
    <name type="scientific">marine sediment metagenome</name>
    <dbReference type="NCBI Taxonomy" id="412755"/>
    <lineage>
        <taxon>unclassified sequences</taxon>
        <taxon>metagenomes</taxon>
        <taxon>ecological metagenomes</taxon>
    </lineage>
</organism>
<dbReference type="PANTHER" id="PTHR47894">
    <property type="entry name" value="HTH-TYPE TRANSCRIPTIONAL REGULATOR GADX"/>
    <property type="match status" value="1"/>
</dbReference>
<dbReference type="EMBL" id="LAZR01000005">
    <property type="protein sequence ID" value="KKO10124.1"/>
    <property type="molecule type" value="Genomic_DNA"/>
</dbReference>
<keyword evidence="3" id="KW-0804">Transcription</keyword>
<dbReference type="PANTHER" id="PTHR47894:SF1">
    <property type="entry name" value="HTH-TYPE TRANSCRIPTIONAL REGULATOR VQSM"/>
    <property type="match status" value="1"/>
</dbReference>
<dbReference type="SMART" id="SM00342">
    <property type="entry name" value="HTH_ARAC"/>
    <property type="match status" value="1"/>
</dbReference>
<dbReference type="AlphaFoldDB" id="A0A0F9YZE9"/>
<sequence>MDKCNLGQAVWLTLDRLGLPPAAVLRQARLPATLHLREQVLLTTAQLFAIWRAIDDLTTDPGFGIKLVETTSTMGHKPAFLVACLAADYRDALSRVARFKRLCAPDQLHFEERDGQFFIAQEWPFATEPVPPLLADASFAMLLEVGRRGIGQNLTPVRMDFARAGPKTKVHQAYFGCPVRYRAPCNMLVLRSADLDRPFPGHNPELLDLLTPALNTALNELQAESSVRAQVKAVLKRGMASGRPEITNVARELGVSERTLQRRVMQEGTTFRTLLNEARQELGRQLLSDASMEIEEIAYLLGYQDTNSFYRAFKEWESITPGRWREINGMGCAARNLASNMESGKNGAICE</sequence>
<dbReference type="Gene3D" id="1.10.10.60">
    <property type="entry name" value="Homeodomain-like"/>
    <property type="match status" value="1"/>
</dbReference>
<dbReference type="InterPro" id="IPR009057">
    <property type="entry name" value="Homeodomain-like_sf"/>
</dbReference>
<keyword evidence="1" id="KW-0805">Transcription regulation</keyword>